<feature type="compositionally biased region" description="Acidic residues" evidence="1">
    <location>
        <begin position="206"/>
        <end position="221"/>
    </location>
</feature>
<evidence type="ECO:0000313" key="2">
    <source>
        <dbReference type="EMBL" id="KAF6376164.1"/>
    </source>
</evidence>
<dbReference type="InterPro" id="IPR026719">
    <property type="entry name" value="ERICH1"/>
</dbReference>
<reference evidence="3" key="5">
    <citation type="submission" date="2025-05" db="UniProtKB">
        <authorList>
            <consortium name="Ensembl"/>
        </authorList>
    </citation>
    <scope>IDENTIFICATION</scope>
</reference>
<feature type="compositionally biased region" description="Basic and acidic residues" evidence="1">
    <location>
        <begin position="19"/>
        <end position="29"/>
    </location>
</feature>
<evidence type="ECO:0000313" key="4">
    <source>
        <dbReference type="Proteomes" id="UP000472240"/>
    </source>
</evidence>
<sequence>MAAARRRVFVGKVLEKLFPRVPHGQEKRTALAPAPKSSPEKATPEKAKCGHIPPLTGGDTDVQPGRRLYTVSLPPEGYVPGPPEPHSCTSAENSSSSDDMEDQDSHDQPKRRRIRKPKSRKKLKIPNNVPVERAELEKQQSLLQEKLEPRHTGGPTISKNKKRKLKKKQQIKRKKAAGLPTRASGVSFTYQPEDSSSEQGDARESDGEDVAAAEGGAEEPDVAGAEGDAEKEGGQGANEEADGILDFLKSTQEIYFYDGAAKDSDPVSVDSTAELLRCLQAGRVAPSDLLALGRLKALLLLRDTEGLREALDALPGRCALPPDHVRVISAFFKYWITHILPENSE</sequence>
<feature type="compositionally biased region" description="Polar residues" evidence="1">
    <location>
        <begin position="184"/>
        <end position="199"/>
    </location>
</feature>
<reference evidence="2 5" key="4">
    <citation type="journal article" date="2020" name="Nature">
        <title>Six reference-quality genomes reveal evolution of bat adaptations.</title>
        <authorList>
            <person name="Jebb D."/>
            <person name="Huang Z."/>
            <person name="Pippel M."/>
            <person name="Hughes G.M."/>
            <person name="Lavrichenko K."/>
            <person name="Devanna P."/>
            <person name="Winkler S."/>
            <person name="Jermiin L.S."/>
            <person name="Skirmuntt E.C."/>
            <person name="Katzourakis A."/>
            <person name="Burkitt-Gray L."/>
            <person name="Ray D.A."/>
            <person name="Sullivan K.A.M."/>
            <person name="Roscito J.G."/>
            <person name="Kirilenko B.M."/>
            <person name="Davalos L.M."/>
            <person name="Corthals A.P."/>
            <person name="Power M.L."/>
            <person name="Jones G."/>
            <person name="Ransome R.D."/>
            <person name="Dechmann D.K.N."/>
            <person name="Locatelli A.G."/>
            <person name="Puechmaille S.J."/>
            <person name="Fedrigo O."/>
            <person name="Jarvis E.D."/>
            <person name="Hiller M."/>
            <person name="Vernes S.C."/>
            <person name="Myers E.W."/>
            <person name="Teeling E.C."/>
        </authorList>
    </citation>
    <scope>NUCLEOTIDE SEQUENCE [LARGE SCALE GENOMIC DNA]</scope>
    <source>
        <strain evidence="2">MRhiFer1</strain>
        <tissue evidence="2">Lung</tissue>
    </source>
</reference>
<reference evidence="3 4" key="3">
    <citation type="submission" date="2018-12" db="EMBL/GenBank/DDBJ databases">
        <title>G10K-VGP greater horseshoe bat female genome, primary haplotype.</title>
        <authorList>
            <person name="Teeling E."/>
            <person name="Myers G."/>
            <person name="Vernes S."/>
            <person name="Pippel M."/>
            <person name="Winkler S."/>
            <person name="Fedrigo O."/>
            <person name="Rhie A."/>
            <person name="Koren S."/>
            <person name="Phillippy A."/>
            <person name="Lewin H."/>
            <person name="Damas J."/>
            <person name="Howe K."/>
            <person name="Mountcastle J."/>
            <person name="Jarvis E.D."/>
        </authorList>
    </citation>
    <scope>NUCLEOTIDE SEQUENCE [LARGE SCALE GENOMIC DNA]</scope>
</reference>
<keyword evidence="4" id="KW-1185">Reference proteome</keyword>
<feature type="region of interest" description="Disordered" evidence="1">
    <location>
        <begin position="19"/>
        <end position="237"/>
    </location>
</feature>
<proteinExistence type="predicted"/>
<dbReference type="Proteomes" id="UP000472240">
    <property type="component" value="Chromosome 4"/>
</dbReference>
<evidence type="ECO:0000313" key="3">
    <source>
        <dbReference type="Ensembl" id="ENSRFEP00010013516.1"/>
    </source>
</evidence>
<evidence type="ECO:0000313" key="5">
    <source>
        <dbReference type="Proteomes" id="UP000585614"/>
    </source>
</evidence>
<gene>
    <name evidence="3" type="primary">ERICH1</name>
    <name evidence="2" type="ORF">mRhiFer1_004640</name>
</gene>
<dbReference type="PANTHER" id="PTHR22444">
    <property type="entry name" value="GLUTAMATE-RICH PROTEIN 1"/>
    <property type="match status" value="1"/>
</dbReference>
<dbReference type="OMA" id="YWITEIL"/>
<feature type="compositionally biased region" description="Basic residues" evidence="1">
    <location>
        <begin position="159"/>
        <end position="176"/>
    </location>
</feature>
<dbReference type="GeneTree" id="ENSGT00390000005606"/>
<dbReference type="AlphaFoldDB" id="A0A671EJR6"/>
<evidence type="ECO:0008006" key="6">
    <source>
        <dbReference type="Google" id="ProtNLM"/>
    </source>
</evidence>
<name>A0A671EJR6_RHIFE</name>
<evidence type="ECO:0000256" key="1">
    <source>
        <dbReference type="SAM" id="MobiDB-lite"/>
    </source>
</evidence>
<accession>A0A671EJR6</accession>
<dbReference type="GeneID" id="117021412"/>
<feature type="compositionally biased region" description="Basic residues" evidence="1">
    <location>
        <begin position="109"/>
        <end position="124"/>
    </location>
</feature>
<dbReference type="EMBL" id="JACAGC010000003">
    <property type="protein sequence ID" value="KAF6376164.1"/>
    <property type="molecule type" value="Genomic_DNA"/>
</dbReference>
<dbReference type="RefSeq" id="XP_032960422.1">
    <property type="nucleotide sequence ID" value="XM_033104531.1"/>
</dbReference>
<protein>
    <recommendedName>
        <fullName evidence="6">Glutamate rich 1</fullName>
    </recommendedName>
</protein>
<dbReference type="PANTHER" id="PTHR22444:SF1">
    <property type="entry name" value="GLUTAMATE-RICH PROTEIN 1"/>
    <property type="match status" value="1"/>
</dbReference>
<reference evidence="3 4" key="1">
    <citation type="journal article" date="2015" name="Annu Rev Anim Biosci">
        <title>The Genome 10K Project: a way forward.</title>
        <authorList>
            <person name="Koepfli K.P."/>
            <person name="Paten B."/>
            <person name="O'Brien S.J."/>
            <person name="Koepfli K.P."/>
            <person name="Paten B."/>
            <person name="Antunes A."/>
            <person name="Belov K."/>
            <person name="Bustamante C."/>
            <person name="Castoe T.A."/>
            <person name="Clawson H."/>
            <person name="Crawford A.J."/>
            <person name="Diekhans M."/>
            <person name="Distel D."/>
            <person name="Durbin R."/>
            <person name="Earl D."/>
            <person name="Fujita M.K."/>
            <person name="Gamble T."/>
            <person name="Georges A."/>
            <person name="Gemmell N."/>
            <person name="Gilbert M.T."/>
            <person name="Graves J.M."/>
            <person name="Green R.E."/>
            <person name="Hickey G."/>
            <person name="Jarvis E.D."/>
            <person name="Johnson W."/>
            <person name="Komissarov A."/>
            <person name="Korf I."/>
            <person name="Kuhn R."/>
            <person name="Larkin D.M."/>
            <person name="Lewin H."/>
            <person name="Lopez J.V."/>
            <person name="Ma J."/>
            <person name="Marques-Bonet T."/>
            <person name="Miller W."/>
            <person name="Murphy R."/>
            <person name="Pevzner P."/>
            <person name="Shapiro B."/>
            <person name="Steiner C."/>
            <person name="Tamazian G."/>
            <person name="Venkatesh B."/>
            <person name="Wang J."/>
            <person name="Wayne R."/>
            <person name="Wiley E."/>
            <person name="Yang H."/>
            <person name="Zhang G."/>
            <person name="Haussler D."/>
            <person name="Ryder O."/>
            <person name="O'Brien S.J."/>
        </authorList>
    </citation>
    <scope>NUCLEOTIDE SEQUENCE</scope>
</reference>
<dbReference type="Proteomes" id="UP000585614">
    <property type="component" value="Unassembled WGS sequence"/>
</dbReference>
<feature type="compositionally biased region" description="Basic and acidic residues" evidence="1">
    <location>
        <begin position="38"/>
        <end position="48"/>
    </location>
</feature>
<reference evidence="3 4" key="2">
    <citation type="journal article" date="2018" name="Annu Rev Anim Biosci">
        <title>Bat Biology, Genomes, and the Bat1K Project: To Generate Chromosome-Level Genomes for All Living Bat Species.</title>
        <authorList>
            <person name="Teeling E.C."/>
            <person name="Vernes S.C."/>
            <person name="Davalos L.M."/>
            <person name="Ray D.A."/>
            <person name="Gilbert M.T.P."/>
            <person name="Myers E."/>
        </authorList>
    </citation>
    <scope>NUCLEOTIDE SEQUENCE</scope>
</reference>
<organism evidence="3 4">
    <name type="scientific">Rhinolophus ferrumequinum</name>
    <name type="common">Greater horseshoe bat</name>
    <dbReference type="NCBI Taxonomy" id="59479"/>
    <lineage>
        <taxon>Eukaryota</taxon>
        <taxon>Metazoa</taxon>
        <taxon>Chordata</taxon>
        <taxon>Craniata</taxon>
        <taxon>Vertebrata</taxon>
        <taxon>Euteleostomi</taxon>
        <taxon>Mammalia</taxon>
        <taxon>Eutheria</taxon>
        <taxon>Laurasiatheria</taxon>
        <taxon>Chiroptera</taxon>
        <taxon>Yinpterochiroptera</taxon>
        <taxon>Rhinolophoidea</taxon>
        <taxon>Rhinolophidae</taxon>
        <taxon>Rhinolophinae</taxon>
        <taxon>Rhinolophus</taxon>
    </lineage>
</organism>
<dbReference type="CTD" id="157697"/>
<dbReference type="Ensembl" id="ENSRFET00010014794.1">
    <property type="protein sequence ID" value="ENSRFEP00010013516.1"/>
    <property type="gene ID" value="ENSRFEG00010009195.1"/>
</dbReference>